<feature type="domain" description="Protein kinase" evidence="7">
    <location>
        <begin position="547"/>
        <end position="796"/>
    </location>
</feature>
<feature type="disulfide bond" evidence="5">
    <location>
        <begin position="307"/>
        <end position="317"/>
    </location>
</feature>
<sequence length="796" mass="87234">LSALNFSLRLEGGPGGYAGRVEVKYNGTWGSVCDDSFDIIIGHVICRQLGYPEAIATPCCSAFGTGKRPFWLAGVKCQGNESSLFDCKLGEWGHNNGCGGYDVASVVCRAPNVSTSYPPPLRLAYTPVPYAGCVQVKYAGVWGDVGQFSWNRKNSRVVCRELGHQDVLTVVWRCSATLKSNYYTVTWMDNVRCYGNESSLANCTHRWQTFRSALGRDAGVFCTNGTEKDFRIRLKPGNVTYAGRLEVSLAETWGAIDRYTWEFPDAQVACRQLGFTGAFLAVRGATYILSPKGIKAMGFQWLENVKCLGNESKLSECVHDVSFTPGPVLEAGVICNSSDLVTDIRLAGGNVSYAGRVEVQMAGIWGTVRNQGWNLTASNVVCRHLGYQGAEAAILNSVERFGKGEGPVWISGLKCEGHEESLFNCSWPKIAGIYWDHDNDAGVECNTTSETGKRKPTTNLALVIALPIIAAIALLIFIVAVYARFCRKRRGEFDPRKDLMQLGEVKSFTDAGVSNLGFKENDVPSPVALEFKADNVIDWCEIAKERLSLGERIESELTGVRFHGKLSLENGNTTDCIVKTTKDVLEKKSGSDDDENDLLTELKIMSCLGSHPNILNLFGACTIKGPTYLVFEDAEHATLLNFLQQNSKKNTDSSTATECTLTNVEKLRIALDVAKGMRHLVERKCVHKDLAARSVCLNKSRVAKITNIGSTGHTNDVTFYEDISSGKLSAAKWMAPETLESIIFSSQSDIWSFGVLLWEIETGGAVPYPEIETVDLLQSLKSGYRMKKPNGCSDAM</sequence>
<evidence type="ECO:0000256" key="4">
    <source>
        <dbReference type="ARBA" id="ARBA00023180"/>
    </source>
</evidence>
<dbReference type="InterPro" id="IPR001190">
    <property type="entry name" value="SRCR"/>
</dbReference>
<feature type="non-terminal residue" evidence="9">
    <location>
        <position position="1"/>
    </location>
</feature>
<dbReference type="PANTHER" id="PTHR19331">
    <property type="entry name" value="SCAVENGER RECEPTOR DOMAIN-CONTAINING"/>
    <property type="match status" value="1"/>
</dbReference>
<comment type="caution">
    <text evidence="9">The sequence shown here is derived from an EMBL/GenBank/DDBJ whole genome shotgun (WGS) entry which is preliminary data.</text>
</comment>
<feature type="domain" description="SRCR" evidence="8">
    <location>
        <begin position="8"/>
        <end position="109"/>
    </location>
</feature>
<dbReference type="SUPFAM" id="SSF56487">
    <property type="entry name" value="SRCR-like"/>
    <property type="match status" value="4"/>
</dbReference>
<accession>A0ABN8LYF3</accession>
<dbReference type="PRINTS" id="PR00258">
    <property type="entry name" value="SPERACTRCPTR"/>
</dbReference>
<evidence type="ECO:0000256" key="1">
    <source>
        <dbReference type="ARBA" id="ARBA00022729"/>
    </source>
</evidence>
<evidence type="ECO:0000256" key="2">
    <source>
        <dbReference type="ARBA" id="ARBA00022737"/>
    </source>
</evidence>
<name>A0ABN8LYF3_9CNID</name>
<dbReference type="CDD" id="cd00192">
    <property type="entry name" value="PTKc"/>
    <property type="match status" value="1"/>
</dbReference>
<dbReference type="PROSITE" id="PS50011">
    <property type="entry name" value="PROTEIN_KINASE_DOM"/>
    <property type="match status" value="1"/>
</dbReference>
<evidence type="ECO:0000259" key="7">
    <source>
        <dbReference type="PROSITE" id="PS50011"/>
    </source>
</evidence>
<keyword evidence="2" id="KW-0677">Repeat</keyword>
<feature type="transmembrane region" description="Helical" evidence="6">
    <location>
        <begin position="460"/>
        <end position="483"/>
    </location>
</feature>
<comment type="caution">
    <text evidence="5">Lacks conserved residue(s) required for the propagation of feature annotation.</text>
</comment>
<dbReference type="Pfam" id="PF07714">
    <property type="entry name" value="PK_Tyr_Ser-Thr"/>
    <property type="match status" value="1"/>
</dbReference>
<feature type="disulfide bond" evidence="5">
    <location>
        <begin position="77"/>
        <end position="87"/>
    </location>
</feature>
<feature type="disulfide bond" evidence="5">
    <location>
        <begin position="415"/>
        <end position="425"/>
    </location>
</feature>
<gene>
    <name evidence="9" type="ORF">PEVE_00007353</name>
</gene>
<dbReference type="PRINTS" id="PR00109">
    <property type="entry name" value="TYRKINASE"/>
</dbReference>
<dbReference type="Gene3D" id="1.10.510.10">
    <property type="entry name" value="Transferase(Phosphotransferase) domain 1"/>
    <property type="match status" value="1"/>
</dbReference>
<dbReference type="InterPro" id="IPR036772">
    <property type="entry name" value="SRCR-like_dom_sf"/>
</dbReference>
<keyword evidence="6" id="KW-0812">Transmembrane</keyword>
<dbReference type="PROSITE" id="PS50287">
    <property type="entry name" value="SRCR_2"/>
    <property type="match status" value="4"/>
</dbReference>
<proteinExistence type="predicted"/>
<keyword evidence="6" id="KW-1133">Transmembrane helix</keyword>
<keyword evidence="4" id="KW-0325">Glycoprotein</keyword>
<keyword evidence="6" id="KW-0472">Membrane</keyword>
<organism evidence="9 10">
    <name type="scientific">Porites evermanni</name>
    <dbReference type="NCBI Taxonomy" id="104178"/>
    <lineage>
        <taxon>Eukaryota</taxon>
        <taxon>Metazoa</taxon>
        <taxon>Cnidaria</taxon>
        <taxon>Anthozoa</taxon>
        <taxon>Hexacorallia</taxon>
        <taxon>Scleractinia</taxon>
        <taxon>Fungiina</taxon>
        <taxon>Poritidae</taxon>
        <taxon>Porites</taxon>
    </lineage>
</organism>
<reference evidence="9 10" key="1">
    <citation type="submission" date="2022-05" db="EMBL/GenBank/DDBJ databases">
        <authorList>
            <consortium name="Genoscope - CEA"/>
            <person name="William W."/>
        </authorList>
    </citation>
    <scope>NUCLEOTIDE SEQUENCE [LARGE SCALE GENOMIC DNA]</scope>
</reference>
<keyword evidence="3 5" id="KW-1015">Disulfide bond</keyword>
<evidence type="ECO:0000259" key="8">
    <source>
        <dbReference type="PROSITE" id="PS50287"/>
    </source>
</evidence>
<evidence type="ECO:0000256" key="5">
    <source>
        <dbReference type="PROSITE-ProRule" id="PRU00196"/>
    </source>
</evidence>
<evidence type="ECO:0000256" key="3">
    <source>
        <dbReference type="ARBA" id="ARBA00023157"/>
    </source>
</evidence>
<dbReference type="Proteomes" id="UP001159427">
    <property type="component" value="Unassembled WGS sequence"/>
</dbReference>
<dbReference type="EMBL" id="CALNXI010000149">
    <property type="protein sequence ID" value="CAH3020501.1"/>
    <property type="molecule type" value="Genomic_DNA"/>
</dbReference>
<feature type="domain" description="SRCR" evidence="8">
    <location>
        <begin position="121"/>
        <end position="223"/>
    </location>
</feature>
<dbReference type="InterPro" id="IPR011009">
    <property type="entry name" value="Kinase-like_dom_sf"/>
</dbReference>
<dbReference type="Gene3D" id="3.30.200.20">
    <property type="entry name" value="Phosphorylase Kinase, domain 1"/>
    <property type="match status" value="1"/>
</dbReference>
<evidence type="ECO:0000313" key="10">
    <source>
        <dbReference type="Proteomes" id="UP001159427"/>
    </source>
</evidence>
<dbReference type="InterPro" id="IPR001245">
    <property type="entry name" value="Ser-Thr/Tyr_kinase_cat_dom"/>
</dbReference>
<dbReference type="Pfam" id="PF00530">
    <property type="entry name" value="SRCR"/>
    <property type="match status" value="4"/>
</dbReference>
<dbReference type="PANTHER" id="PTHR19331:SF465">
    <property type="entry name" value="EGG PEPTIDE SPERACT RECEPTOR"/>
    <property type="match status" value="1"/>
</dbReference>
<dbReference type="SUPFAM" id="SSF56112">
    <property type="entry name" value="Protein kinase-like (PK-like)"/>
    <property type="match status" value="1"/>
</dbReference>
<dbReference type="PROSITE" id="PS00420">
    <property type="entry name" value="SRCR_1"/>
    <property type="match status" value="1"/>
</dbReference>
<evidence type="ECO:0000313" key="9">
    <source>
        <dbReference type="EMBL" id="CAH3020501.1"/>
    </source>
</evidence>
<evidence type="ECO:0000256" key="6">
    <source>
        <dbReference type="SAM" id="Phobius"/>
    </source>
</evidence>
<feature type="disulfide bond" evidence="5">
    <location>
        <begin position="193"/>
        <end position="203"/>
    </location>
</feature>
<dbReference type="Gene3D" id="3.10.250.10">
    <property type="entry name" value="SRCR-like domain"/>
    <property type="match status" value="4"/>
</dbReference>
<dbReference type="InterPro" id="IPR000719">
    <property type="entry name" value="Prot_kinase_dom"/>
</dbReference>
<evidence type="ECO:0008006" key="11">
    <source>
        <dbReference type="Google" id="ProtNLM"/>
    </source>
</evidence>
<protein>
    <recommendedName>
        <fullName evidence="11">Receptor protein-tyrosine kinase</fullName>
    </recommendedName>
</protein>
<keyword evidence="1" id="KW-0732">Signal</keyword>
<feature type="domain" description="SRCR" evidence="8">
    <location>
        <begin position="344"/>
        <end position="446"/>
    </location>
</feature>
<dbReference type="SMART" id="SM00202">
    <property type="entry name" value="SR"/>
    <property type="match status" value="4"/>
</dbReference>
<feature type="domain" description="SRCR" evidence="8">
    <location>
        <begin position="232"/>
        <end position="336"/>
    </location>
</feature>
<keyword evidence="10" id="KW-1185">Reference proteome</keyword>